<evidence type="ECO:0000313" key="1">
    <source>
        <dbReference type="EMBL" id="CUS13987.1"/>
    </source>
</evidence>
<organism evidence="1 2">
    <name type="scientific">Tuber aestivum</name>
    <name type="common">summer truffle</name>
    <dbReference type="NCBI Taxonomy" id="59557"/>
    <lineage>
        <taxon>Eukaryota</taxon>
        <taxon>Fungi</taxon>
        <taxon>Dikarya</taxon>
        <taxon>Ascomycota</taxon>
        <taxon>Pezizomycotina</taxon>
        <taxon>Pezizomycetes</taxon>
        <taxon>Pezizales</taxon>
        <taxon>Tuberaceae</taxon>
        <taxon>Tuber</taxon>
    </lineage>
</organism>
<gene>
    <name evidence="1" type="ORF">GSTUAT00001922001</name>
</gene>
<accession>A0A292Q5P7</accession>
<evidence type="ECO:0000313" key="2">
    <source>
        <dbReference type="Proteomes" id="UP001412239"/>
    </source>
</evidence>
<feature type="non-terminal residue" evidence="1">
    <location>
        <position position="1"/>
    </location>
</feature>
<sequence length="103" mass="11694">HASPTKNTQQLHQKKPANLYIVAPTDAVPKARHTSRRSVSNVFALLIYRCSASTRWFRFCSSCLCVRTPALWSIEIWMRIGMRVIRPLAKEGVVCCGRPYTGM</sequence>
<dbReference type="Proteomes" id="UP001412239">
    <property type="component" value="Unassembled WGS sequence"/>
</dbReference>
<reference evidence="1" key="1">
    <citation type="submission" date="2015-10" db="EMBL/GenBank/DDBJ databases">
        <authorList>
            <person name="Regsiter A."/>
            <person name="william w."/>
        </authorList>
    </citation>
    <scope>NUCLEOTIDE SEQUENCE</scope>
    <source>
        <strain evidence="1">Montdore</strain>
    </source>
</reference>
<name>A0A292Q5P7_9PEZI</name>
<dbReference type="AlphaFoldDB" id="A0A292Q5P7"/>
<dbReference type="EMBL" id="LN890964">
    <property type="protein sequence ID" value="CUS13987.1"/>
    <property type="molecule type" value="Genomic_DNA"/>
</dbReference>
<proteinExistence type="predicted"/>
<keyword evidence="2" id="KW-1185">Reference proteome</keyword>
<protein>
    <submittedName>
        <fullName evidence="1">Uncharacterized protein</fullName>
    </submittedName>
</protein>